<dbReference type="EMBL" id="JAGPNK010000004">
    <property type="protein sequence ID" value="KAH7322956.1"/>
    <property type="molecule type" value="Genomic_DNA"/>
</dbReference>
<dbReference type="Proteomes" id="UP000813444">
    <property type="component" value="Unassembled WGS sequence"/>
</dbReference>
<accession>A0A8K0SZH9</accession>
<name>A0A8K0SZH9_9HYPO</name>
<evidence type="ECO:0000313" key="2">
    <source>
        <dbReference type="EMBL" id="KAH7322956.1"/>
    </source>
</evidence>
<sequence length="350" mass="39678">MESSDTGPGPMELNYDDDDEHMIDPLPIKVARRTASKAADKIAMRRAREISGIIKRLMDEKPVGFQAQLLTLEREYTELKAKSSKTPDLSGLFRMAKFSTDSVLTDRVRSLIPTGHTWPPAAKDEDQLQLFREAVTVLERLGPSMTSDCIKHFLRLLPDLYAIPSAKTPGSHMLYRKYREDPSYIRVLLLLILFPDSSRSIQYLMGNDYPGWVPNLFSIPPQQSTPMSGPASRANLENKALRDEIDTLRTQLSEKDKQMDELRAELESVVAGKKQADEEAVDRPVVESEAFQVRLDHDLCMELLRNDAFGHVQLQDLKERHVELDKKVTQILTSLHNLELPKASVKIEGE</sequence>
<keyword evidence="1" id="KW-0175">Coiled coil</keyword>
<protein>
    <submittedName>
        <fullName evidence="2">Uncharacterized protein</fullName>
    </submittedName>
</protein>
<organism evidence="2 3">
    <name type="scientific">Stachybotrys elegans</name>
    <dbReference type="NCBI Taxonomy" id="80388"/>
    <lineage>
        <taxon>Eukaryota</taxon>
        <taxon>Fungi</taxon>
        <taxon>Dikarya</taxon>
        <taxon>Ascomycota</taxon>
        <taxon>Pezizomycotina</taxon>
        <taxon>Sordariomycetes</taxon>
        <taxon>Hypocreomycetidae</taxon>
        <taxon>Hypocreales</taxon>
        <taxon>Stachybotryaceae</taxon>
        <taxon>Stachybotrys</taxon>
    </lineage>
</organism>
<feature type="coiled-coil region" evidence="1">
    <location>
        <begin position="231"/>
        <end position="279"/>
    </location>
</feature>
<dbReference type="AlphaFoldDB" id="A0A8K0SZH9"/>
<comment type="caution">
    <text evidence="2">The sequence shown here is derived from an EMBL/GenBank/DDBJ whole genome shotgun (WGS) entry which is preliminary data.</text>
</comment>
<proteinExistence type="predicted"/>
<evidence type="ECO:0000313" key="3">
    <source>
        <dbReference type="Proteomes" id="UP000813444"/>
    </source>
</evidence>
<reference evidence="2" key="1">
    <citation type="journal article" date="2021" name="Nat. Commun.">
        <title>Genetic determinants of endophytism in the Arabidopsis root mycobiome.</title>
        <authorList>
            <person name="Mesny F."/>
            <person name="Miyauchi S."/>
            <person name="Thiergart T."/>
            <person name="Pickel B."/>
            <person name="Atanasova L."/>
            <person name="Karlsson M."/>
            <person name="Huettel B."/>
            <person name="Barry K.W."/>
            <person name="Haridas S."/>
            <person name="Chen C."/>
            <person name="Bauer D."/>
            <person name="Andreopoulos W."/>
            <person name="Pangilinan J."/>
            <person name="LaButti K."/>
            <person name="Riley R."/>
            <person name="Lipzen A."/>
            <person name="Clum A."/>
            <person name="Drula E."/>
            <person name="Henrissat B."/>
            <person name="Kohler A."/>
            <person name="Grigoriev I.V."/>
            <person name="Martin F.M."/>
            <person name="Hacquard S."/>
        </authorList>
    </citation>
    <scope>NUCLEOTIDE SEQUENCE</scope>
    <source>
        <strain evidence="2">MPI-CAGE-CH-0235</strain>
    </source>
</reference>
<evidence type="ECO:0000256" key="1">
    <source>
        <dbReference type="SAM" id="Coils"/>
    </source>
</evidence>
<keyword evidence="3" id="KW-1185">Reference proteome</keyword>
<dbReference type="OrthoDB" id="5149919at2759"/>
<gene>
    <name evidence="2" type="ORF">B0I35DRAFT_407365</name>
</gene>